<dbReference type="SMART" id="SM00086">
    <property type="entry name" value="PAC"/>
    <property type="match status" value="1"/>
</dbReference>
<organism evidence="18 19">
    <name type="scientific">Thermomonospora echinospora</name>
    <dbReference type="NCBI Taxonomy" id="1992"/>
    <lineage>
        <taxon>Bacteria</taxon>
        <taxon>Bacillati</taxon>
        <taxon>Actinomycetota</taxon>
        <taxon>Actinomycetes</taxon>
        <taxon>Streptosporangiales</taxon>
        <taxon>Thermomonosporaceae</taxon>
        <taxon>Thermomonospora</taxon>
    </lineage>
</organism>
<accession>A0A1H6E4N4</accession>
<dbReference type="Pfam" id="PF08447">
    <property type="entry name" value="PAS_3"/>
    <property type="match status" value="1"/>
</dbReference>
<dbReference type="FunFam" id="3.60.40.10:FF:000005">
    <property type="entry name" value="Serine/threonine protein phosphatase"/>
    <property type="match status" value="1"/>
</dbReference>
<dbReference type="EMBL" id="FNVO01000031">
    <property type="protein sequence ID" value="SEG91974.1"/>
    <property type="molecule type" value="Genomic_DNA"/>
</dbReference>
<evidence type="ECO:0000256" key="8">
    <source>
        <dbReference type="ARBA" id="ARBA00022840"/>
    </source>
</evidence>
<evidence type="ECO:0000256" key="9">
    <source>
        <dbReference type="ARBA" id="ARBA00022842"/>
    </source>
</evidence>
<feature type="domain" description="PPM-type phosphatase" evidence="17">
    <location>
        <begin position="461"/>
        <end position="676"/>
    </location>
</feature>
<keyword evidence="9" id="KW-0460">Magnesium</keyword>
<dbReference type="Pfam" id="PF08448">
    <property type="entry name" value="PAS_4"/>
    <property type="match status" value="1"/>
</dbReference>
<keyword evidence="6" id="KW-0418">Kinase</keyword>
<dbReference type="InterPro" id="IPR000014">
    <property type="entry name" value="PAS"/>
</dbReference>
<evidence type="ECO:0000256" key="13">
    <source>
        <dbReference type="ARBA" id="ARBA00056274"/>
    </source>
</evidence>
<keyword evidence="2" id="KW-0597">Phosphoprotein</keyword>
<feature type="domain" description="PAS" evidence="16">
    <location>
        <begin position="144"/>
        <end position="210"/>
    </location>
</feature>
<evidence type="ECO:0000256" key="1">
    <source>
        <dbReference type="ARBA" id="ARBA00013081"/>
    </source>
</evidence>
<dbReference type="InterPro" id="IPR001932">
    <property type="entry name" value="PPM-type_phosphatase-like_dom"/>
</dbReference>
<dbReference type="SUPFAM" id="SSF55785">
    <property type="entry name" value="PYP-like sensor domain (PAS domain)"/>
    <property type="match status" value="1"/>
</dbReference>
<evidence type="ECO:0000256" key="12">
    <source>
        <dbReference type="ARBA" id="ARBA00047761"/>
    </source>
</evidence>
<evidence type="ECO:0000259" key="17">
    <source>
        <dbReference type="SMART" id="SM00331"/>
    </source>
</evidence>
<dbReference type="Gene3D" id="3.30.450.20">
    <property type="entry name" value="PAS domain"/>
    <property type="match status" value="2"/>
</dbReference>
<dbReference type="RefSeq" id="WP_103944333.1">
    <property type="nucleotide sequence ID" value="NZ_FNVO01000031.1"/>
</dbReference>
<evidence type="ECO:0000256" key="11">
    <source>
        <dbReference type="ARBA" id="ARBA00023211"/>
    </source>
</evidence>
<proteinExistence type="predicted"/>
<evidence type="ECO:0000256" key="3">
    <source>
        <dbReference type="ARBA" id="ARBA00022679"/>
    </source>
</evidence>
<dbReference type="PANTHER" id="PTHR43156">
    <property type="entry name" value="STAGE II SPORULATION PROTEIN E-RELATED"/>
    <property type="match status" value="1"/>
</dbReference>
<dbReference type="Gene3D" id="3.60.40.10">
    <property type="entry name" value="PPM-type phosphatase domain"/>
    <property type="match status" value="1"/>
</dbReference>
<dbReference type="GO" id="GO:0046872">
    <property type="term" value="F:metal ion binding"/>
    <property type="evidence" value="ECO:0007669"/>
    <property type="project" value="UniProtKB-KW"/>
</dbReference>
<dbReference type="NCBIfam" id="TIGR00229">
    <property type="entry name" value="sensory_box"/>
    <property type="match status" value="1"/>
</dbReference>
<dbReference type="Gene3D" id="3.30.450.40">
    <property type="match status" value="1"/>
</dbReference>
<keyword evidence="19" id="KW-1185">Reference proteome</keyword>
<dbReference type="GO" id="GO:0005524">
    <property type="term" value="F:ATP binding"/>
    <property type="evidence" value="ECO:0007669"/>
    <property type="project" value="UniProtKB-KW"/>
</dbReference>
<dbReference type="Pfam" id="PF07228">
    <property type="entry name" value="SpoIIE"/>
    <property type="match status" value="1"/>
</dbReference>
<keyword evidence="4" id="KW-0479">Metal-binding</keyword>
<dbReference type="GO" id="GO:0004722">
    <property type="term" value="F:protein serine/threonine phosphatase activity"/>
    <property type="evidence" value="ECO:0007669"/>
    <property type="project" value="UniProtKB-EC"/>
</dbReference>
<keyword evidence="5" id="KW-0547">Nucleotide-binding</keyword>
<evidence type="ECO:0000256" key="5">
    <source>
        <dbReference type="ARBA" id="ARBA00022741"/>
    </source>
</evidence>
<dbReference type="InterPro" id="IPR013655">
    <property type="entry name" value="PAS_fold_3"/>
</dbReference>
<keyword evidence="8" id="KW-0067">ATP-binding</keyword>
<dbReference type="GO" id="GO:0016301">
    <property type="term" value="F:kinase activity"/>
    <property type="evidence" value="ECO:0007669"/>
    <property type="project" value="UniProtKB-KW"/>
</dbReference>
<dbReference type="InterPro" id="IPR036457">
    <property type="entry name" value="PPM-type-like_dom_sf"/>
</dbReference>
<keyword evidence="7" id="KW-0378">Hydrolase</keyword>
<dbReference type="CDD" id="cd00130">
    <property type="entry name" value="PAS"/>
    <property type="match status" value="1"/>
</dbReference>
<dbReference type="SUPFAM" id="SSF81606">
    <property type="entry name" value="PP2C-like"/>
    <property type="match status" value="1"/>
</dbReference>
<evidence type="ECO:0000256" key="10">
    <source>
        <dbReference type="ARBA" id="ARBA00022912"/>
    </source>
</evidence>
<keyword evidence="10" id="KW-0904">Protein phosphatase</keyword>
<feature type="domain" description="PAS" evidence="16">
    <location>
        <begin position="11"/>
        <end position="79"/>
    </location>
</feature>
<comment type="function">
    <text evidence="13">Primarily acts as an independent SigF regulator that is sensitive to the osmosensory signal, mediating the cross talk of PknD with the SigF regulon. Possesses both phosphatase and kinase activities. The kinase domain functions as a classic anti-sigma factor-like kinase to phosphorylate the anti-anti-sigma factor domain at the canonical regulatory site, and the phosphatase domain antagonizes this activity.</text>
</comment>
<dbReference type="InterPro" id="IPR052016">
    <property type="entry name" value="Bact_Sigma-Reg"/>
</dbReference>
<dbReference type="Proteomes" id="UP000236723">
    <property type="component" value="Unassembled WGS sequence"/>
</dbReference>
<reference evidence="19" key="1">
    <citation type="submission" date="2016-10" db="EMBL/GenBank/DDBJ databases">
        <authorList>
            <person name="Varghese N."/>
            <person name="Submissions S."/>
        </authorList>
    </citation>
    <scope>NUCLEOTIDE SEQUENCE [LARGE SCALE GENOMIC DNA]</scope>
    <source>
        <strain evidence="19">DSM 43163</strain>
    </source>
</reference>
<sequence>MDATRGEGTGRLALEAFDSVPVAIALTIGQDHRLAYTNVAYRAYFGDRSLGELISEVFGDLSQRDHLGLLDHVLATGERSTLTEAPVTLSFSDTGDEERFFSFSLSRVAPEPSGVLIMAVDVTGQVAAARRAAHTAEQQRRILRRYQSLVQVTAQIVWVTGSAGEPIEPSPGWERVTGQSWEEVRGTGWTRALHPDDREPAIRSWAEARRQHRPWRHVYRVRTKDGEYRHFETNSAPVYENDVVVEWVGTYTDVEERWQRRRRRELIDRAATATAEHTELPEMVGAIADVLVPALVDGCGMHLLPGFSDRPEGAPVIARRVATTAREGLPPHPPLREEQFAANSGFTRAVERRRPLYRRFPPGEPPADLLPEESTAWLAEASANSVVLLPVMVDGTVAAVVTAATCGDRPPLSTGDVDLIDQMFKHTHNALSKAVQFQRTQQVALALQHSLLAEPPDHADLRIVARYLPSPAAAEVGGDWYDSFVLPDGATVLAIGDAAGHNLDAAVQMSQLRNILRALTVDRPGRPGEILRRLNIVMESLVPDTTATCALARIEQPQPGRWQLNYAVAGHPPPLLVTPDGDCRLLEDATNPLLGVVFDQPYDSAVEHLPPCSTVLLYTDGLIERPGENLDQGLERLREQASALARRPLEGFCDGLLNSLLATTGTDDIALIALRAPTGSKPGP</sequence>
<evidence type="ECO:0000256" key="4">
    <source>
        <dbReference type="ARBA" id="ARBA00022723"/>
    </source>
</evidence>
<protein>
    <recommendedName>
        <fullName evidence="1">protein-serine/threonine phosphatase</fullName>
        <ecNumber evidence="1">3.1.3.16</ecNumber>
    </recommendedName>
    <alternativeName>
        <fullName evidence="15">Protein-serine/threonine phosphatase</fullName>
    </alternativeName>
    <alternativeName>
        <fullName evidence="14">Serine/threonine-protein kinase</fullName>
    </alternativeName>
</protein>
<dbReference type="AlphaFoldDB" id="A0A1H6E4N4"/>
<evidence type="ECO:0000256" key="14">
    <source>
        <dbReference type="ARBA" id="ARBA00075117"/>
    </source>
</evidence>
<keyword evidence="11" id="KW-0464">Manganese</keyword>
<dbReference type="InterPro" id="IPR035965">
    <property type="entry name" value="PAS-like_dom_sf"/>
</dbReference>
<dbReference type="SMART" id="SM00091">
    <property type="entry name" value="PAS"/>
    <property type="match status" value="2"/>
</dbReference>
<dbReference type="EC" id="3.1.3.16" evidence="1"/>
<dbReference type="InterPro" id="IPR013656">
    <property type="entry name" value="PAS_4"/>
</dbReference>
<evidence type="ECO:0000256" key="7">
    <source>
        <dbReference type="ARBA" id="ARBA00022801"/>
    </source>
</evidence>
<gene>
    <name evidence="18" type="ORF">SAMN04489712_13151</name>
</gene>
<evidence type="ECO:0000256" key="15">
    <source>
        <dbReference type="ARBA" id="ARBA00081350"/>
    </source>
</evidence>
<dbReference type="InterPro" id="IPR029016">
    <property type="entry name" value="GAF-like_dom_sf"/>
</dbReference>
<evidence type="ECO:0000313" key="18">
    <source>
        <dbReference type="EMBL" id="SEG91974.1"/>
    </source>
</evidence>
<keyword evidence="3" id="KW-0808">Transferase</keyword>
<dbReference type="PANTHER" id="PTHR43156:SF2">
    <property type="entry name" value="STAGE II SPORULATION PROTEIN E"/>
    <property type="match status" value="1"/>
</dbReference>
<dbReference type="SMART" id="SM00331">
    <property type="entry name" value="PP2C_SIG"/>
    <property type="match status" value="1"/>
</dbReference>
<comment type="catalytic activity">
    <reaction evidence="12">
        <text>O-phospho-L-seryl-[protein] + H2O = L-seryl-[protein] + phosphate</text>
        <dbReference type="Rhea" id="RHEA:20629"/>
        <dbReference type="Rhea" id="RHEA-COMP:9863"/>
        <dbReference type="Rhea" id="RHEA-COMP:11604"/>
        <dbReference type="ChEBI" id="CHEBI:15377"/>
        <dbReference type="ChEBI" id="CHEBI:29999"/>
        <dbReference type="ChEBI" id="CHEBI:43474"/>
        <dbReference type="ChEBI" id="CHEBI:83421"/>
        <dbReference type="EC" id="3.1.3.16"/>
    </reaction>
</comment>
<evidence type="ECO:0000259" key="16">
    <source>
        <dbReference type="SMART" id="SM00091"/>
    </source>
</evidence>
<evidence type="ECO:0000256" key="6">
    <source>
        <dbReference type="ARBA" id="ARBA00022777"/>
    </source>
</evidence>
<evidence type="ECO:0000313" key="19">
    <source>
        <dbReference type="Proteomes" id="UP000236723"/>
    </source>
</evidence>
<dbReference type="InterPro" id="IPR001610">
    <property type="entry name" value="PAC"/>
</dbReference>
<dbReference type="SUPFAM" id="SSF55781">
    <property type="entry name" value="GAF domain-like"/>
    <property type="match status" value="1"/>
</dbReference>
<evidence type="ECO:0000256" key="2">
    <source>
        <dbReference type="ARBA" id="ARBA00022553"/>
    </source>
</evidence>
<name>A0A1H6E4N4_9ACTN</name>
<dbReference type="OrthoDB" id="118142at2"/>